<sequence length="109" mass="12802">MTKRFWYIVLLILVAPLLLYAKTDNIRTQICLNDIKTISLNINYAFQQDTTLVKGKKKSSEEDKKKIKEVARAKKMPKPEKIEDVPTKPKRQRRPEGVERPPEIPRRND</sequence>
<accession>A0ABW3AXL0</accession>
<feature type="compositionally biased region" description="Basic and acidic residues" evidence="1">
    <location>
        <begin position="58"/>
        <end position="87"/>
    </location>
</feature>
<feature type="compositionally biased region" description="Basic and acidic residues" evidence="1">
    <location>
        <begin position="94"/>
        <end position="109"/>
    </location>
</feature>
<feature type="region of interest" description="Disordered" evidence="1">
    <location>
        <begin position="53"/>
        <end position="109"/>
    </location>
</feature>
<organism evidence="2 3">
    <name type="scientific">Mucilaginibacter litoreus</name>
    <dbReference type="NCBI Taxonomy" id="1048221"/>
    <lineage>
        <taxon>Bacteria</taxon>
        <taxon>Pseudomonadati</taxon>
        <taxon>Bacteroidota</taxon>
        <taxon>Sphingobacteriia</taxon>
        <taxon>Sphingobacteriales</taxon>
        <taxon>Sphingobacteriaceae</taxon>
        <taxon>Mucilaginibacter</taxon>
    </lineage>
</organism>
<gene>
    <name evidence="2" type="ORF">ACFQZX_18480</name>
</gene>
<comment type="caution">
    <text evidence="2">The sequence shown here is derived from an EMBL/GenBank/DDBJ whole genome shotgun (WGS) entry which is preliminary data.</text>
</comment>
<dbReference type="EMBL" id="JBHTHZ010000014">
    <property type="protein sequence ID" value="MFD0795615.1"/>
    <property type="molecule type" value="Genomic_DNA"/>
</dbReference>
<dbReference type="Proteomes" id="UP001597010">
    <property type="component" value="Unassembled WGS sequence"/>
</dbReference>
<dbReference type="RefSeq" id="WP_377118185.1">
    <property type="nucleotide sequence ID" value="NZ_JBHTHZ010000014.1"/>
</dbReference>
<name>A0ABW3AXL0_9SPHI</name>
<reference evidence="3" key="1">
    <citation type="journal article" date="2019" name="Int. J. Syst. Evol. Microbiol.">
        <title>The Global Catalogue of Microorganisms (GCM) 10K type strain sequencing project: providing services to taxonomists for standard genome sequencing and annotation.</title>
        <authorList>
            <consortium name="The Broad Institute Genomics Platform"/>
            <consortium name="The Broad Institute Genome Sequencing Center for Infectious Disease"/>
            <person name="Wu L."/>
            <person name="Ma J."/>
        </authorList>
    </citation>
    <scope>NUCLEOTIDE SEQUENCE [LARGE SCALE GENOMIC DNA]</scope>
    <source>
        <strain evidence="3">CCUG 61484</strain>
    </source>
</reference>
<keyword evidence="3" id="KW-1185">Reference proteome</keyword>
<protein>
    <submittedName>
        <fullName evidence="2">Uncharacterized protein</fullName>
    </submittedName>
</protein>
<evidence type="ECO:0000313" key="3">
    <source>
        <dbReference type="Proteomes" id="UP001597010"/>
    </source>
</evidence>
<evidence type="ECO:0000313" key="2">
    <source>
        <dbReference type="EMBL" id="MFD0795615.1"/>
    </source>
</evidence>
<proteinExistence type="predicted"/>
<evidence type="ECO:0000256" key="1">
    <source>
        <dbReference type="SAM" id="MobiDB-lite"/>
    </source>
</evidence>